<dbReference type="Gene3D" id="3.40.1180.10">
    <property type="entry name" value="Decaprenyl diphosphate synthase-like"/>
    <property type="match status" value="2"/>
</dbReference>
<evidence type="ECO:0000256" key="4">
    <source>
        <dbReference type="ARBA" id="ARBA00047353"/>
    </source>
</evidence>
<proteinExistence type="inferred from homology"/>
<gene>
    <name evidence="6" type="primary">LOC108558096</name>
</gene>
<dbReference type="PROSITE" id="PS01066">
    <property type="entry name" value="UPP_SYNTHASE"/>
    <property type="match status" value="1"/>
</dbReference>
<dbReference type="Proteomes" id="UP000695000">
    <property type="component" value="Unplaced"/>
</dbReference>
<dbReference type="InterPro" id="IPR036424">
    <property type="entry name" value="UPP_synth-like_sf"/>
</dbReference>
<comment type="catalytic activity">
    <reaction evidence="4">
        <text>n isopentenyl diphosphate + (2E,6E)-farnesyl diphosphate = a di-trans,poly-cis-polyprenyl diphosphate + n diphosphate</text>
        <dbReference type="Rhea" id="RHEA:53008"/>
        <dbReference type="Rhea" id="RHEA-COMP:19494"/>
        <dbReference type="ChEBI" id="CHEBI:33019"/>
        <dbReference type="ChEBI" id="CHEBI:128769"/>
        <dbReference type="ChEBI" id="CHEBI:136960"/>
        <dbReference type="ChEBI" id="CHEBI:175763"/>
        <dbReference type="EC" id="2.5.1.87"/>
    </reaction>
</comment>
<protein>
    <recommendedName>
        <fullName evidence="2">ditrans,polycis-polyprenyl diphosphate synthase [(2E,6E)-farnesyldiphosphate specific]</fullName>
        <ecNumber evidence="2">2.5.1.87</ecNumber>
    </recommendedName>
</protein>
<evidence type="ECO:0000256" key="3">
    <source>
        <dbReference type="ARBA" id="ARBA00022679"/>
    </source>
</evidence>
<evidence type="ECO:0000256" key="2">
    <source>
        <dbReference type="ARBA" id="ARBA00012596"/>
    </source>
</evidence>
<name>A0ABM1M743_NICVS</name>
<keyword evidence="3" id="KW-0808">Transferase</keyword>
<dbReference type="NCBIfam" id="TIGR00055">
    <property type="entry name" value="uppS"/>
    <property type="match status" value="2"/>
</dbReference>
<dbReference type="RefSeq" id="XP_017770393.1">
    <property type="nucleotide sequence ID" value="XM_017914904.1"/>
</dbReference>
<organism evidence="5 6">
    <name type="scientific">Nicrophorus vespilloides</name>
    <name type="common">Boreal carrion beetle</name>
    <dbReference type="NCBI Taxonomy" id="110193"/>
    <lineage>
        <taxon>Eukaryota</taxon>
        <taxon>Metazoa</taxon>
        <taxon>Ecdysozoa</taxon>
        <taxon>Arthropoda</taxon>
        <taxon>Hexapoda</taxon>
        <taxon>Insecta</taxon>
        <taxon>Pterygota</taxon>
        <taxon>Neoptera</taxon>
        <taxon>Endopterygota</taxon>
        <taxon>Coleoptera</taxon>
        <taxon>Polyphaga</taxon>
        <taxon>Staphyliniformia</taxon>
        <taxon>Silphidae</taxon>
        <taxon>Nicrophorinae</taxon>
        <taxon>Nicrophorus</taxon>
    </lineage>
</organism>
<reference evidence="6" key="1">
    <citation type="submission" date="2025-08" db="UniProtKB">
        <authorList>
            <consortium name="RefSeq"/>
        </authorList>
    </citation>
    <scope>IDENTIFICATION</scope>
    <source>
        <tissue evidence="6">Whole Larva</tissue>
    </source>
</reference>
<keyword evidence="5" id="KW-1185">Reference proteome</keyword>
<dbReference type="PANTHER" id="PTHR10291">
    <property type="entry name" value="DEHYDRODOLICHYL DIPHOSPHATE SYNTHASE FAMILY MEMBER"/>
    <property type="match status" value="1"/>
</dbReference>
<comment type="similarity">
    <text evidence="1">Belongs to the UPP synthase family.</text>
</comment>
<dbReference type="InterPro" id="IPR001441">
    <property type="entry name" value="UPP_synth-like"/>
</dbReference>
<dbReference type="GeneID" id="108558096"/>
<dbReference type="SUPFAM" id="SSF64005">
    <property type="entry name" value="Undecaprenyl diphosphate synthase"/>
    <property type="match status" value="2"/>
</dbReference>
<evidence type="ECO:0000313" key="6">
    <source>
        <dbReference type="RefSeq" id="XP_017770393.1"/>
    </source>
</evidence>
<dbReference type="CDD" id="cd00475">
    <property type="entry name" value="Cis_IPPS"/>
    <property type="match status" value="2"/>
</dbReference>
<sequence>MDLKIIPLMQKLCLDVIKIGRIPNHMALILDGNRRFAARFNEGSLFGNTIGFDRLFEVIKITRYLGVRYCTIYIFSIENFKRSKDEVQSLFDLIEEKIIYFLENINKLKKMGNHSLVPKKLYSMMSKLYLETRMGTDYYLNIAFAYTSRDEIAYSINTIANGLKTKDLTELDVDESLLNACTYLGDLPKVDLLIRTSEPSWLQKFYMNVLNNGRIPNHLAIILDGNRRYATRMNKETQFGHRAGFDRITEIFNFTRYTAVRYCTIYIFSIENFKRSPDEVKILMELAEEKFDEFLMNIDEFRNLGICVKFFGNPSMVPKNLYSTMCKIQMETKMETKYFLNFAFAYTSRDEITHSISTICKGLKSEVITESDVDESLLNDCTYLGDLPKVDLLLRTSGVVRLSDFLLLQIADAQIIFMDCTWPEFSFLKCLYCLIQYQRCQHLVEKSNHHQSTKASMEFRKKCNDDIWKNIKHSSKAIID</sequence>
<dbReference type="InterPro" id="IPR018520">
    <property type="entry name" value="UPP_synth-like_CS"/>
</dbReference>
<accession>A0ABM1M743</accession>
<evidence type="ECO:0000313" key="5">
    <source>
        <dbReference type="Proteomes" id="UP000695000"/>
    </source>
</evidence>
<dbReference type="EC" id="2.5.1.87" evidence="2"/>
<dbReference type="Pfam" id="PF01255">
    <property type="entry name" value="Prenyltransf"/>
    <property type="match status" value="2"/>
</dbReference>
<evidence type="ECO:0000256" key="1">
    <source>
        <dbReference type="ARBA" id="ARBA00005432"/>
    </source>
</evidence>
<dbReference type="PANTHER" id="PTHR10291:SF43">
    <property type="entry name" value="DEHYDRODOLICHYL DIPHOSPHATE SYNTHASE COMPLEX SUBUNIT DHDDS"/>
    <property type="match status" value="1"/>
</dbReference>